<evidence type="ECO:0000313" key="1">
    <source>
        <dbReference type="EMBL" id="QSI77240.1"/>
    </source>
</evidence>
<reference evidence="1 2" key="1">
    <citation type="submission" date="2021-02" db="EMBL/GenBank/DDBJ databases">
        <title>Niveibacterium changnyeongensis HC41.</title>
        <authorList>
            <person name="Kang M."/>
        </authorList>
    </citation>
    <scope>NUCLEOTIDE SEQUENCE [LARGE SCALE GENOMIC DNA]</scope>
    <source>
        <strain evidence="1 2">HC41</strain>
    </source>
</reference>
<dbReference type="RefSeq" id="WP_206254743.1">
    <property type="nucleotide sequence ID" value="NZ_CP071060.1"/>
</dbReference>
<dbReference type="EMBL" id="CP071060">
    <property type="protein sequence ID" value="QSI77240.1"/>
    <property type="molecule type" value="Genomic_DNA"/>
</dbReference>
<proteinExistence type="predicted"/>
<organism evidence="1 2">
    <name type="scientific">Niveibacterium microcysteis</name>
    <dbReference type="NCBI Taxonomy" id="2811415"/>
    <lineage>
        <taxon>Bacteria</taxon>
        <taxon>Pseudomonadati</taxon>
        <taxon>Pseudomonadota</taxon>
        <taxon>Betaproteobacteria</taxon>
        <taxon>Rhodocyclales</taxon>
        <taxon>Rhodocyclaceae</taxon>
        <taxon>Niveibacterium</taxon>
    </lineage>
</organism>
<dbReference type="Proteomes" id="UP000663570">
    <property type="component" value="Chromosome"/>
</dbReference>
<keyword evidence="2" id="KW-1185">Reference proteome</keyword>
<name>A0ABX7M647_9RHOO</name>
<sequence length="224" mass="25106">MSDRRANIEAVLQRVDETLETAQLGLSDLLDTSRSRRMSGLRNLIAFGRSVTFVLQNLRSVVGRDFDAWYEPHQQSMKDDPLMRYFVEARNELEKQGKLSVSTSAHISSFSPGDITKFGRPPAGATTFFIGDQLGGCGWEVELADGSIEKYYVELPTSIGEVKQHFSNLPEAIAPELKGATIEYLSQRYIERLASLVIGAREHFLGLSPPHEKKKRPSHLKLVK</sequence>
<gene>
    <name evidence="1" type="ORF">JY500_00895</name>
</gene>
<accession>A0ABX7M647</accession>
<evidence type="ECO:0000313" key="2">
    <source>
        <dbReference type="Proteomes" id="UP000663570"/>
    </source>
</evidence>
<protein>
    <submittedName>
        <fullName evidence="1">Uncharacterized protein</fullName>
    </submittedName>
</protein>